<keyword evidence="2" id="KW-1185">Reference proteome</keyword>
<dbReference type="RefSeq" id="WP_156946726.1">
    <property type="nucleotide sequence ID" value="NZ_CP133218.1"/>
</dbReference>
<dbReference type="Proteomes" id="UP001236657">
    <property type="component" value="Chromosome"/>
</dbReference>
<evidence type="ECO:0000313" key="1">
    <source>
        <dbReference type="EMBL" id="WML90485.1"/>
    </source>
</evidence>
<name>A0ABY9MSX6_9GAMM</name>
<evidence type="ECO:0000313" key="2">
    <source>
        <dbReference type="Proteomes" id="UP001236657"/>
    </source>
</evidence>
<protein>
    <submittedName>
        <fullName evidence="1">Uncharacterized protein</fullName>
    </submittedName>
</protein>
<dbReference type="EMBL" id="CP133218">
    <property type="protein sequence ID" value="WML90485.1"/>
    <property type="molecule type" value="Genomic_DNA"/>
</dbReference>
<proteinExistence type="predicted"/>
<gene>
    <name evidence="1" type="ORF">RCF98_16135</name>
</gene>
<sequence length="115" mass="12442">MMSETVYKGLVVMSLMLASLVGVQSNAMADVTLSKVLLVATVNSGPAMLPLTWKIYRLDKDKSTLATSLSRHSANIQLEPGVYRADVTFNDGSVSRSRTFDLRTVSSSNVIVAMD</sequence>
<reference evidence="1 2" key="1">
    <citation type="submission" date="2023-08" db="EMBL/GenBank/DDBJ databases">
        <title>New molecular markers tilS and rpoB for phylogenetic and monitoring studies of the genus Thiothrix biodiversity.</title>
        <authorList>
            <person name="Ravin N.V."/>
            <person name="Smolyakov D."/>
            <person name="Markov N.D."/>
            <person name="Beletsky A.V."/>
            <person name="Mardanov A.V."/>
            <person name="Rudenko T.S."/>
            <person name="Grabovich M.Y."/>
        </authorList>
    </citation>
    <scope>NUCLEOTIDE SEQUENCE [LARGE SCALE GENOMIC DNA]</scope>
    <source>
        <strain evidence="1 2">MK1</strain>
    </source>
</reference>
<organism evidence="1 2">
    <name type="scientific">Thiothrix lacustris</name>
    <dbReference type="NCBI Taxonomy" id="525917"/>
    <lineage>
        <taxon>Bacteria</taxon>
        <taxon>Pseudomonadati</taxon>
        <taxon>Pseudomonadota</taxon>
        <taxon>Gammaproteobacteria</taxon>
        <taxon>Thiotrichales</taxon>
        <taxon>Thiotrichaceae</taxon>
        <taxon>Thiothrix</taxon>
    </lineage>
</organism>
<accession>A0ABY9MSX6</accession>